<comment type="caution">
    <text evidence="5">The sequence shown here is derived from an EMBL/GenBank/DDBJ whole genome shotgun (WGS) entry which is preliminary data.</text>
</comment>
<dbReference type="PANTHER" id="PTHR45676:SF88">
    <property type="entry name" value="RING-H2 FINGER PROTEIN ATL33"/>
    <property type="match status" value="1"/>
</dbReference>
<keyword evidence="1" id="KW-0863">Zinc-finger</keyword>
<reference evidence="5 6" key="1">
    <citation type="journal article" date="2021" name="Commun. Biol.">
        <title>The genome of Shorea leprosula (Dipterocarpaceae) highlights the ecological relevance of drought in aseasonal tropical rainforests.</title>
        <authorList>
            <person name="Ng K.K.S."/>
            <person name="Kobayashi M.J."/>
            <person name="Fawcett J.A."/>
            <person name="Hatakeyama M."/>
            <person name="Paape T."/>
            <person name="Ng C.H."/>
            <person name="Ang C.C."/>
            <person name="Tnah L.H."/>
            <person name="Lee C.T."/>
            <person name="Nishiyama T."/>
            <person name="Sese J."/>
            <person name="O'Brien M.J."/>
            <person name="Copetti D."/>
            <person name="Mohd Noor M.I."/>
            <person name="Ong R.C."/>
            <person name="Putra M."/>
            <person name="Sireger I.Z."/>
            <person name="Indrioko S."/>
            <person name="Kosugi Y."/>
            <person name="Izuno A."/>
            <person name="Isagi Y."/>
            <person name="Lee S.L."/>
            <person name="Shimizu K.K."/>
        </authorList>
    </citation>
    <scope>NUCLEOTIDE SEQUENCE [LARGE SCALE GENOMIC DNA]</scope>
    <source>
        <strain evidence="5">214</strain>
    </source>
</reference>
<dbReference type="InterPro" id="IPR013083">
    <property type="entry name" value="Znf_RING/FYVE/PHD"/>
</dbReference>
<evidence type="ECO:0000256" key="1">
    <source>
        <dbReference type="PROSITE-ProRule" id="PRU00175"/>
    </source>
</evidence>
<keyword evidence="6" id="KW-1185">Reference proteome</keyword>
<accession>A0AAV5J4F2</accession>
<dbReference type="GO" id="GO:0016567">
    <property type="term" value="P:protein ubiquitination"/>
    <property type="evidence" value="ECO:0007669"/>
    <property type="project" value="TreeGrafter"/>
</dbReference>
<feature type="transmembrane region" description="Helical" evidence="3">
    <location>
        <begin position="76"/>
        <end position="97"/>
    </location>
</feature>
<evidence type="ECO:0000259" key="4">
    <source>
        <dbReference type="PROSITE" id="PS50089"/>
    </source>
</evidence>
<dbReference type="SUPFAM" id="SSF57850">
    <property type="entry name" value="RING/U-box"/>
    <property type="match status" value="1"/>
</dbReference>
<dbReference type="Gene3D" id="3.30.40.10">
    <property type="entry name" value="Zinc/RING finger domain, C3HC4 (zinc finger)"/>
    <property type="match status" value="1"/>
</dbReference>
<dbReference type="AlphaFoldDB" id="A0AAV5J4F2"/>
<organism evidence="5 6">
    <name type="scientific">Rubroshorea leprosula</name>
    <dbReference type="NCBI Taxonomy" id="152421"/>
    <lineage>
        <taxon>Eukaryota</taxon>
        <taxon>Viridiplantae</taxon>
        <taxon>Streptophyta</taxon>
        <taxon>Embryophyta</taxon>
        <taxon>Tracheophyta</taxon>
        <taxon>Spermatophyta</taxon>
        <taxon>Magnoliopsida</taxon>
        <taxon>eudicotyledons</taxon>
        <taxon>Gunneridae</taxon>
        <taxon>Pentapetalae</taxon>
        <taxon>rosids</taxon>
        <taxon>malvids</taxon>
        <taxon>Malvales</taxon>
        <taxon>Dipterocarpaceae</taxon>
        <taxon>Rubroshorea</taxon>
    </lineage>
</organism>
<keyword evidence="1" id="KW-0862">Zinc</keyword>
<feature type="region of interest" description="Disordered" evidence="2">
    <location>
        <begin position="108"/>
        <end position="134"/>
    </location>
</feature>
<dbReference type="EMBL" id="BPVZ01000024">
    <property type="protein sequence ID" value="GKV05806.1"/>
    <property type="molecule type" value="Genomic_DNA"/>
</dbReference>
<feature type="region of interest" description="Disordered" evidence="2">
    <location>
        <begin position="205"/>
        <end position="231"/>
    </location>
</feature>
<name>A0AAV5J4F2_9ROSI</name>
<dbReference type="Pfam" id="PF13639">
    <property type="entry name" value="zf-RING_2"/>
    <property type="match status" value="1"/>
</dbReference>
<dbReference type="CDD" id="cd16461">
    <property type="entry name" value="RING-H2_EL5-like"/>
    <property type="match status" value="1"/>
</dbReference>
<evidence type="ECO:0000313" key="6">
    <source>
        <dbReference type="Proteomes" id="UP001054252"/>
    </source>
</evidence>
<keyword evidence="3" id="KW-0812">Transmembrane</keyword>
<feature type="compositionally biased region" description="Polar residues" evidence="2">
    <location>
        <begin position="108"/>
        <end position="119"/>
    </location>
</feature>
<dbReference type="InterPro" id="IPR001841">
    <property type="entry name" value="Znf_RING"/>
</dbReference>
<evidence type="ECO:0000256" key="2">
    <source>
        <dbReference type="SAM" id="MobiDB-lite"/>
    </source>
</evidence>
<feature type="domain" description="RING-type" evidence="4">
    <location>
        <begin position="154"/>
        <end position="196"/>
    </location>
</feature>
<keyword evidence="3" id="KW-1133">Transmembrane helix</keyword>
<dbReference type="PROSITE" id="PS50089">
    <property type="entry name" value="ZF_RING_2"/>
    <property type="match status" value="1"/>
</dbReference>
<sequence>MENATAVIGSPPPPPQPLPPPFFPSVPPPSPLGNAINDTVSPPSPQLRPFFDTSFLMPPPAFPDDSRSVDLSPLEFILALMAVVTIPALIYAFFFAVKCPSWTSRRADQQSSDEFSTDNSGGGGAGAGADRVPEPVSGVKYQKESHLKEIGIECPVCLSVFVDGEEVRQLSACKHAFHATCINLWLSNHPNCPVCRATVAVTKPNDTPAAPQHRRRNEDMQQGLPDAANLV</sequence>
<protein>
    <recommendedName>
        <fullName evidence="4">RING-type domain-containing protein</fullName>
    </recommendedName>
</protein>
<evidence type="ECO:0000313" key="5">
    <source>
        <dbReference type="EMBL" id="GKV05806.1"/>
    </source>
</evidence>
<proteinExistence type="predicted"/>
<evidence type="ECO:0000256" key="3">
    <source>
        <dbReference type="SAM" id="Phobius"/>
    </source>
</evidence>
<keyword evidence="1" id="KW-0479">Metal-binding</keyword>
<dbReference type="Proteomes" id="UP001054252">
    <property type="component" value="Unassembled WGS sequence"/>
</dbReference>
<dbReference type="GO" id="GO:0008270">
    <property type="term" value="F:zinc ion binding"/>
    <property type="evidence" value="ECO:0007669"/>
    <property type="project" value="UniProtKB-KW"/>
</dbReference>
<dbReference type="PANTHER" id="PTHR45676">
    <property type="entry name" value="RING-H2 FINGER PROTEIN ATL51-RELATED"/>
    <property type="match status" value="1"/>
</dbReference>
<dbReference type="SMART" id="SM00184">
    <property type="entry name" value="RING"/>
    <property type="match status" value="1"/>
</dbReference>
<gene>
    <name evidence="5" type="ORF">SLEP1_g17772</name>
</gene>
<keyword evidence="3" id="KW-0472">Membrane</keyword>
<feature type="compositionally biased region" description="Pro residues" evidence="2">
    <location>
        <begin position="10"/>
        <end position="31"/>
    </location>
</feature>
<feature type="region of interest" description="Disordered" evidence="2">
    <location>
        <begin position="1"/>
        <end position="43"/>
    </location>
</feature>